<evidence type="ECO:0000313" key="3">
    <source>
        <dbReference type="Proteomes" id="UP001186944"/>
    </source>
</evidence>
<keyword evidence="3" id="KW-1185">Reference proteome</keyword>
<gene>
    <name evidence="2" type="ORF">FSP39_017670</name>
</gene>
<dbReference type="InterPro" id="IPR045136">
    <property type="entry name" value="Iah1-like"/>
</dbReference>
<dbReference type="Proteomes" id="UP001186944">
    <property type="component" value="Unassembled WGS sequence"/>
</dbReference>
<name>A0AA88YK39_PINIB</name>
<protein>
    <recommendedName>
        <fullName evidence="1">SGNH hydrolase-type esterase domain-containing protein</fullName>
    </recommendedName>
</protein>
<dbReference type="SUPFAM" id="SSF52266">
    <property type="entry name" value="SGNH hydrolase"/>
    <property type="match status" value="1"/>
</dbReference>
<comment type="caution">
    <text evidence="2">The sequence shown here is derived from an EMBL/GenBank/DDBJ whole genome shotgun (WGS) entry which is preliminary data.</text>
</comment>
<evidence type="ECO:0000259" key="1">
    <source>
        <dbReference type="Pfam" id="PF13472"/>
    </source>
</evidence>
<dbReference type="InterPro" id="IPR013830">
    <property type="entry name" value="SGNH_hydro"/>
</dbReference>
<organism evidence="2 3">
    <name type="scientific">Pinctada imbricata</name>
    <name type="common">Atlantic pearl-oyster</name>
    <name type="synonym">Pinctada martensii</name>
    <dbReference type="NCBI Taxonomy" id="66713"/>
    <lineage>
        <taxon>Eukaryota</taxon>
        <taxon>Metazoa</taxon>
        <taxon>Spiralia</taxon>
        <taxon>Lophotrochozoa</taxon>
        <taxon>Mollusca</taxon>
        <taxon>Bivalvia</taxon>
        <taxon>Autobranchia</taxon>
        <taxon>Pteriomorphia</taxon>
        <taxon>Pterioida</taxon>
        <taxon>Pterioidea</taxon>
        <taxon>Pteriidae</taxon>
        <taxon>Pinctada</taxon>
    </lineage>
</organism>
<evidence type="ECO:0000313" key="2">
    <source>
        <dbReference type="EMBL" id="KAK3106321.1"/>
    </source>
</evidence>
<feature type="non-terminal residue" evidence="2">
    <location>
        <position position="1"/>
    </location>
</feature>
<dbReference type="CDD" id="cd01838">
    <property type="entry name" value="Isoamyl_acetate_hydrolase_like"/>
    <property type="match status" value="1"/>
</dbReference>
<dbReference type="AlphaFoldDB" id="A0AA88YK39"/>
<dbReference type="PANTHER" id="PTHR14209:SF19">
    <property type="entry name" value="ISOAMYL ACETATE-HYDROLYZING ESTERASE 1 HOMOLOG"/>
    <property type="match status" value="1"/>
</dbReference>
<dbReference type="Gene3D" id="3.40.50.1110">
    <property type="entry name" value="SGNH hydrolase"/>
    <property type="match status" value="1"/>
</dbReference>
<dbReference type="InterPro" id="IPR036514">
    <property type="entry name" value="SGNH_hydro_sf"/>
</dbReference>
<feature type="domain" description="SGNH hydrolase-type esterase" evidence="1">
    <location>
        <begin position="7"/>
        <end position="179"/>
    </location>
</feature>
<dbReference type="EMBL" id="VSWD01000003">
    <property type="protein sequence ID" value="KAK3106321.1"/>
    <property type="molecule type" value="Genomic_DNA"/>
</dbReference>
<accession>A0AA88YK39</accession>
<dbReference type="PANTHER" id="PTHR14209">
    <property type="entry name" value="ISOAMYL ACETATE-HYDROLYZING ESTERASE 1"/>
    <property type="match status" value="1"/>
</dbReference>
<reference evidence="2" key="1">
    <citation type="submission" date="2019-08" db="EMBL/GenBank/DDBJ databases">
        <title>The improved chromosome-level genome for the pearl oyster Pinctada fucata martensii using PacBio sequencing and Hi-C.</title>
        <authorList>
            <person name="Zheng Z."/>
        </authorList>
    </citation>
    <scope>NUCLEOTIDE SEQUENCE</scope>
    <source>
        <strain evidence="2">ZZ-2019</strain>
        <tissue evidence="2">Adductor muscle</tissue>
    </source>
</reference>
<sequence>QFSFSVDGCWGSLLANFLQRKCDVVNRGFSGYNTRWCNIMIDEVFSEFETSDIAMVTIFLGANDSNLPDNKHQHVPLVEYKQHLEKMVEKLQNRGISRDKIVLISPPACDEIAWEQDCIHNDRPFHKCNISAGEFAKNCVQVAKETGTKYVDLYTEMMKSEDWRKMLNDGLHLSPRGSELLFCLLKPHVTKATGHMTMIYPDWKDIDNGNPELALGS</sequence>
<proteinExistence type="predicted"/>
<dbReference type="Pfam" id="PF13472">
    <property type="entry name" value="Lipase_GDSL_2"/>
    <property type="match status" value="1"/>
</dbReference>